<keyword evidence="14" id="KW-1185">Reference proteome</keyword>
<dbReference type="Pfam" id="PF20644">
    <property type="entry name" value="Rrn7_cyclin_N"/>
    <property type="match status" value="1"/>
</dbReference>
<protein>
    <recommendedName>
        <fullName evidence="15">RRN7-type domain-containing protein</fullName>
    </recommendedName>
</protein>
<gene>
    <name evidence="13" type="ORF">BC938DRAFT_481577</name>
</gene>
<evidence type="ECO:0000256" key="8">
    <source>
        <dbReference type="ARBA" id="ARBA00023163"/>
    </source>
</evidence>
<evidence type="ECO:0000256" key="4">
    <source>
        <dbReference type="ARBA" id="ARBA00022771"/>
    </source>
</evidence>
<dbReference type="Proteomes" id="UP000274822">
    <property type="component" value="Unassembled WGS sequence"/>
</dbReference>
<feature type="domain" description="Rrn7/TAF1B C-terminal cyclin" evidence="12">
    <location>
        <begin position="326"/>
        <end position="414"/>
    </location>
</feature>
<dbReference type="InterPro" id="IPR048540">
    <property type="entry name" value="Rrn7_cyclin_N"/>
</dbReference>
<keyword evidence="9" id="KW-0539">Nucleus</keyword>
<evidence type="ECO:0000256" key="2">
    <source>
        <dbReference type="ARBA" id="ARBA00006899"/>
    </source>
</evidence>
<feature type="region of interest" description="Disordered" evidence="10">
    <location>
        <begin position="124"/>
        <end position="165"/>
    </location>
</feature>
<evidence type="ECO:0000313" key="13">
    <source>
        <dbReference type="EMBL" id="RUS28677.1"/>
    </source>
</evidence>
<evidence type="ECO:0000256" key="10">
    <source>
        <dbReference type="SAM" id="MobiDB-lite"/>
    </source>
</evidence>
<comment type="caution">
    <text evidence="13">The sequence shown here is derived from an EMBL/GenBank/DDBJ whole genome shotgun (WGS) entry which is preliminary data.</text>
</comment>
<sequence>MKLGQCPKCKTKKWRKNELGFYICKYGHQLENYQEEENEFDENMGTVRQRKKAKHKTISEIVQELWLLYISSTDLVNSKDTLDFPRSSQAPPSQSQPQQIDPPLPLQDEVDVEFAHAILAAAESDEEIEETDGTQLAAGRNGNASDDSQESGYDDENLGSESEIKTKTGLNRRDALLRKQSTVLEGWKDARKRLLLQFSLILCYLGCVWCRAPVLLADLHRWALNGKIPYFTAYLNLPQEMREHFHVTHWNQLELRRFTSCALMHNWVSRFVLLYRHVYDIEFPEPNVPLVIYRHVRELLLPGSPYIYIFVYRNTWLFRFEHGPNLELYTAAINLFTLLEHRLRANDMSEKKLKGKPLPCVTLMAVVVVASKLCFGLDDQKRERSENDGLFTYFPSKIAWLKELDLQHNDRERHSVPVSYRDMRNFAEDYQQLQQFFSSYRPEPSTLPSDTSLSADSITSTHLHKLLTLPLPKRSSAANESLGARYLTYEKASDDPNDYHAQYAKVITHAAHVVGVKVGTMQIVCIISYGSHPWCLLAETVR</sequence>
<dbReference type="InterPro" id="IPR033599">
    <property type="entry name" value="TAF1B/Rrn7"/>
</dbReference>
<keyword evidence="6" id="KW-0805">Transcription regulation</keyword>
<keyword evidence="8" id="KW-0804">Transcription</keyword>
<evidence type="ECO:0000259" key="12">
    <source>
        <dbReference type="Pfam" id="PF20645"/>
    </source>
</evidence>
<evidence type="ECO:0000256" key="7">
    <source>
        <dbReference type="ARBA" id="ARBA00023125"/>
    </source>
</evidence>
<keyword evidence="3" id="KW-0479">Metal-binding</keyword>
<keyword evidence="5" id="KW-0862">Zinc</keyword>
<dbReference type="PANTHER" id="PTHR31576">
    <property type="entry name" value="TATA BOX-BINDING PROTEIN-ASSOCIATED FACTOR RNA POLYMERASE I SUBUNIT B"/>
    <property type="match status" value="1"/>
</dbReference>
<evidence type="ECO:0000256" key="3">
    <source>
        <dbReference type="ARBA" id="ARBA00022723"/>
    </source>
</evidence>
<reference evidence="13 14" key="1">
    <citation type="journal article" date="2018" name="New Phytol.">
        <title>Phylogenomics of Endogonaceae and evolution of mycorrhizas within Mucoromycota.</title>
        <authorList>
            <person name="Chang Y."/>
            <person name="Desiro A."/>
            <person name="Na H."/>
            <person name="Sandor L."/>
            <person name="Lipzen A."/>
            <person name="Clum A."/>
            <person name="Barry K."/>
            <person name="Grigoriev I.V."/>
            <person name="Martin F.M."/>
            <person name="Stajich J.E."/>
            <person name="Smith M.E."/>
            <person name="Bonito G."/>
            <person name="Spatafora J.W."/>
        </authorList>
    </citation>
    <scope>NUCLEOTIDE SEQUENCE [LARGE SCALE GENOMIC DNA]</scope>
    <source>
        <strain evidence="13 14">AD002</strain>
    </source>
</reference>
<proteinExistence type="inferred from homology"/>
<dbReference type="Pfam" id="PF20645">
    <property type="entry name" value="Rrn7_cyclin_C"/>
    <property type="match status" value="1"/>
</dbReference>
<feature type="domain" description="Rrn7/TAF1B N-terminal cyclin" evidence="11">
    <location>
        <begin position="174"/>
        <end position="239"/>
    </location>
</feature>
<evidence type="ECO:0000313" key="14">
    <source>
        <dbReference type="Proteomes" id="UP000274822"/>
    </source>
</evidence>
<evidence type="ECO:0000259" key="11">
    <source>
        <dbReference type="Pfam" id="PF20644"/>
    </source>
</evidence>
<keyword evidence="7" id="KW-0238">DNA-binding</keyword>
<accession>A0A433QFU8</accession>
<dbReference type="GO" id="GO:0042790">
    <property type="term" value="P:nucleolar large rRNA transcription by RNA polymerase I"/>
    <property type="evidence" value="ECO:0007669"/>
    <property type="project" value="TreeGrafter"/>
</dbReference>
<evidence type="ECO:0000256" key="6">
    <source>
        <dbReference type="ARBA" id="ARBA00023015"/>
    </source>
</evidence>
<evidence type="ECO:0000256" key="5">
    <source>
        <dbReference type="ARBA" id="ARBA00022833"/>
    </source>
</evidence>
<dbReference type="GO" id="GO:0070860">
    <property type="term" value="C:RNA polymerase I core factor complex"/>
    <property type="evidence" value="ECO:0007669"/>
    <property type="project" value="InterPro"/>
</dbReference>
<comment type="similarity">
    <text evidence="2">Belongs to the RRN7/TAF1B family.</text>
</comment>
<evidence type="ECO:0000256" key="1">
    <source>
        <dbReference type="ARBA" id="ARBA00004604"/>
    </source>
</evidence>
<evidence type="ECO:0008006" key="15">
    <source>
        <dbReference type="Google" id="ProtNLM"/>
    </source>
</evidence>
<name>A0A433QFU8_9FUNG</name>
<dbReference type="AlphaFoldDB" id="A0A433QFU8"/>
<keyword evidence="4" id="KW-0863">Zinc-finger</keyword>
<feature type="region of interest" description="Disordered" evidence="10">
    <location>
        <begin position="81"/>
        <end position="104"/>
    </location>
</feature>
<comment type="subcellular location">
    <subcellularLocation>
        <location evidence="1">Nucleus</location>
        <location evidence="1">Nucleolus</location>
    </subcellularLocation>
</comment>
<feature type="compositionally biased region" description="Acidic residues" evidence="10">
    <location>
        <begin position="147"/>
        <end position="158"/>
    </location>
</feature>
<dbReference type="EMBL" id="RBNJ01006277">
    <property type="protein sequence ID" value="RUS28677.1"/>
    <property type="molecule type" value="Genomic_DNA"/>
</dbReference>
<dbReference type="InterPro" id="IPR048538">
    <property type="entry name" value="Rrn7_cyclin_C"/>
</dbReference>
<dbReference type="GO" id="GO:0001164">
    <property type="term" value="F:RNA polymerase I core promoter sequence-specific DNA binding"/>
    <property type="evidence" value="ECO:0007669"/>
    <property type="project" value="InterPro"/>
</dbReference>
<dbReference type="GO" id="GO:0008270">
    <property type="term" value="F:zinc ion binding"/>
    <property type="evidence" value="ECO:0007669"/>
    <property type="project" value="UniProtKB-KW"/>
</dbReference>
<evidence type="ECO:0000256" key="9">
    <source>
        <dbReference type="ARBA" id="ARBA00023242"/>
    </source>
</evidence>
<dbReference type="PANTHER" id="PTHR31576:SF2">
    <property type="entry name" value="TATA BOX-BINDING PROTEIN-ASSOCIATED FACTOR RNA POLYMERASE I SUBUNIT B"/>
    <property type="match status" value="1"/>
</dbReference>
<organism evidence="13 14">
    <name type="scientific">Jimgerdemannia flammicorona</name>
    <dbReference type="NCBI Taxonomy" id="994334"/>
    <lineage>
        <taxon>Eukaryota</taxon>
        <taxon>Fungi</taxon>
        <taxon>Fungi incertae sedis</taxon>
        <taxon>Mucoromycota</taxon>
        <taxon>Mucoromycotina</taxon>
        <taxon>Endogonomycetes</taxon>
        <taxon>Endogonales</taxon>
        <taxon>Endogonaceae</taxon>
        <taxon>Jimgerdemannia</taxon>
    </lineage>
</organism>
<feature type="compositionally biased region" description="Low complexity" evidence="10">
    <location>
        <begin position="87"/>
        <end position="99"/>
    </location>
</feature>